<dbReference type="SUPFAM" id="SSF69318">
    <property type="entry name" value="Integrin alpha N-terminal domain"/>
    <property type="match status" value="1"/>
</dbReference>
<gene>
    <name evidence="3" type="ORF">JYZ213_LOCUS31259</name>
    <name evidence="4" type="ORF">OKA104_LOCUS25524</name>
    <name evidence="5" type="ORF">OXD698_LOCUS31534</name>
    <name evidence="2" type="ORF">VCS650_LOCUS7927</name>
</gene>
<accession>A0A813Y0L5</accession>
<dbReference type="EMBL" id="CAJOAZ010003916">
    <property type="protein sequence ID" value="CAF4034876.1"/>
    <property type="molecule type" value="Genomic_DNA"/>
</dbReference>
<organism evidence="2 6">
    <name type="scientific">Adineta steineri</name>
    <dbReference type="NCBI Taxonomy" id="433720"/>
    <lineage>
        <taxon>Eukaryota</taxon>
        <taxon>Metazoa</taxon>
        <taxon>Spiralia</taxon>
        <taxon>Gnathifera</taxon>
        <taxon>Rotifera</taxon>
        <taxon>Eurotatoria</taxon>
        <taxon>Bdelloidea</taxon>
        <taxon>Adinetida</taxon>
        <taxon>Adinetidae</taxon>
        <taxon>Adineta</taxon>
    </lineage>
</organism>
<dbReference type="PANTHER" id="PTHR46580">
    <property type="entry name" value="SENSOR KINASE-RELATED"/>
    <property type="match status" value="1"/>
</dbReference>
<evidence type="ECO:0000313" key="2">
    <source>
        <dbReference type="EMBL" id="CAF0874947.1"/>
    </source>
</evidence>
<dbReference type="Gene3D" id="2.30.30.100">
    <property type="match status" value="3"/>
</dbReference>
<dbReference type="Pfam" id="PF13517">
    <property type="entry name" value="FG-GAP_3"/>
    <property type="match status" value="1"/>
</dbReference>
<dbReference type="EMBL" id="CAJOAY010002148">
    <property type="protein sequence ID" value="CAF3925665.1"/>
    <property type="molecule type" value="Genomic_DNA"/>
</dbReference>
<reference evidence="2" key="1">
    <citation type="submission" date="2021-02" db="EMBL/GenBank/DDBJ databases">
        <authorList>
            <person name="Nowell W R."/>
        </authorList>
    </citation>
    <scope>NUCLEOTIDE SEQUENCE</scope>
</reference>
<dbReference type="Proteomes" id="UP000663845">
    <property type="component" value="Unassembled WGS sequence"/>
</dbReference>
<proteinExistence type="predicted"/>
<evidence type="ECO:0000313" key="4">
    <source>
        <dbReference type="EMBL" id="CAF3925665.1"/>
    </source>
</evidence>
<name>A0A813Y0L5_9BILA</name>
<dbReference type="AlphaFoldDB" id="A0A813Y0L5"/>
<evidence type="ECO:0000313" key="6">
    <source>
        <dbReference type="Proteomes" id="UP000663891"/>
    </source>
</evidence>
<evidence type="ECO:0008006" key="7">
    <source>
        <dbReference type="Google" id="ProtNLM"/>
    </source>
</evidence>
<protein>
    <recommendedName>
        <fullName evidence="7">VCBS repeat-containing protein</fullName>
    </recommendedName>
</protein>
<comment type="caution">
    <text evidence="2">The sequence shown here is derived from an EMBL/GenBank/DDBJ whole genome shotgun (WGS) entry which is preliminary data.</text>
</comment>
<dbReference type="Proteomes" id="UP000663891">
    <property type="component" value="Unassembled WGS sequence"/>
</dbReference>
<dbReference type="Proteomes" id="UP000663881">
    <property type="component" value="Unassembled WGS sequence"/>
</dbReference>
<evidence type="ECO:0000313" key="3">
    <source>
        <dbReference type="EMBL" id="CAF1281509.1"/>
    </source>
</evidence>
<dbReference type="InterPro" id="IPR028994">
    <property type="entry name" value="Integrin_alpha_N"/>
</dbReference>
<dbReference type="EMBL" id="CAJNOG010000522">
    <property type="protein sequence ID" value="CAF1281509.1"/>
    <property type="molecule type" value="Genomic_DNA"/>
</dbReference>
<keyword evidence="1" id="KW-0732">Signal</keyword>
<dbReference type="Proteomes" id="UP000663844">
    <property type="component" value="Unassembled WGS sequence"/>
</dbReference>
<evidence type="ECO:0000313" key="5">
    <source>
        <dbReference type="EMBL" id="CAF4034876.1"/>
    </source>
</evidence>
<dbReference type="OrthoDB" id="9996018at2759"/>
<dbReference type="EMBL" id="CAJNON010000052">
    <property type="protein sequence ID" value="CAF0874947.1"/>
    <property type="molecule type" value="Genomic_DNA"/>
</dbReference>
<dbReference type="InterPro" id="IPR013517">
    <property type="entry name" value="FG-GAP"/>
</dbReference>
<evidence type="ECO:0000256" key="1">
    <source>
        <dbReference type="ARBA" id="ARBA00022729"/>
    </source>
</evidence>
<sequence>MGDVNNDNKFDIVVANYGSNNIGILLNSGSGTFSSQITYPVGSVPYSVAVGDMNRDNKVDIAVVNYGANTISVLLNRGNGTFLSQITYSTGTNPYSVVIGDMNGDNNQDIIVANSGSNTTGVLLGTGNGTFLSQLSYSVGNCPAIAMERFKPVDIILGDKDTINNLLNSFRDDQQDLLFVEDSVLLEHTFFSIEAI</sequence>